<dbReference type="Gene3D" id="3.40.50.1820">
    <property type="entry name" value="alpha/beta hydrolase"/>
    <property type="match status" value="1"/>
</dbReference>
<keyword evidence="3" id="KW-1185">Reference proteome</keyword>
<gene>
    <name evidence="2" type="ORF">FYC51_08050</name>
</gene>
<dbReference type="RefSeq" id="WP_148733066.1">
    <property type="nucleotide sequence ID" value="NZ_VSSB01000001.1"/>
</dbReference>
<accession>A0A5S4V6D4</accession>
<evidence type="ECO:0000313" key="2">
    <source>
        <dbReference type="EMBL" id="TYL53599.1"/>
    </source>
</evidence>
<reference evidence="2 3" key="1">
    <citation type="submission" date="2019-08" db="EMBL/GenBank/DDBJ databases">
        <authorList>
            <person name="Hu J."/>
        </authorList>
    </citation>
    <scope>NUCLEOTIDE SEQUENCE [LARGE SCALE GENOMIC DNA]</scope>
    <source>
        <strain evidence="2 3">NEAU-184</strain>
    </source>
</reference>
<feature type="compositionally biased region" description="Low complexity" evidence="1">
    <location>
        <begin position="259"/>
        <end position="272"/>
    </location>
</feature>
<dbReference type="Proteomes" id="UP000325243">
    <property type="component" value="Unassembled WGS sequence"/>
</dbReference>
<proteinExistence type="predicted"/>
<comment type="caution">
    <text evidence="2">The sequence shown here is derived from an EMBL/GenBank/DDBJ whole genome shotgun (WGS) entry which is preliminary data.</text>
</comment>
<evidence type="ECO:0000256" key="1">
    <source>
        <dbReference type="SAM" id="MobiDB-lite"/>
    </source>
</evidence>
<protein>
    <recommendedName>
        <fullName evidence="4">Alpha/beta hydrolase</fullName>
    </recommendedName>
</protein>
<evidence type="ECO:0000313" key="3">
    <source>
        <dbReference type="Proteomes" id="UP000325243"/>
    </source>
</evidence>
<dbReference type="SUPFAM" id="SSF53474">
    <property type="entry name" value="alpha/beta-Hydrolases"/>
    <property type="match status" value="1"/>
</dbReference>
<dbReference type="EMBL" id="VSSB01000001">
    <property type="protein sequence ID" value="TYL53599.1"/>
    <property type="molecule type" value="Genomic_DNA"/>
</dbReference>
<dbReference type="AlphaFoldDB" id="A0A5S4V6D4"/>
<feature type="region of interest" description="Disordered" evidence="1">
    <location>
        <begin position="254"/>
        <end position="276"/>
    </location>
</feature>
<evidence type="ECO:0008006" key="4">
    <source>
        <dbReference type="Google" id="ProtNLM"/>
    </source>
</evidence>
<dbReference type="InterPro" id="IPR029058">
    <property type="entry name" value="AB_hydrolase_fold"/>
</dbReference>
<organism evidence="2 3">
    <name type="scientific">Agromyces mariniharenae</name>
    <dbReference type="NCBI Taxonomy" id="2604423"/>
    <lineage>
        <taxon>Bacteria</taxon>
        <taxon>Bacillati</taxon>
        <taxon>Actinomycetota</taxon>
        <taxon>Actinomycetes</taxon>
        <taxon>Micrococcales</taxon>
        <taxon>Microbacteriaceae</taxon>
        <taxon>Agromyces</taxon>
    </lineage>
</organism>
<sequence>MSGAPTGPDDGGSGLVVSGGGTVAVAVDELFVAAAALGAVAPVVDGWLARAGVLRRGLDLLDVDEPVAAVDAASPAWHAGVGCVRLEQSRDLALTLRSSLLDAAERYGVTERLVDGLWQLGAAVAAPWLGLHAPVLVVGALLAAGGQWAGSGIWRAAGWGPTPLAAWLDEHRDLLSDPGFVRLVRLAADHADETFSAALHLPVPGGLGAVIGAPESASMVLAAAGLLGTVGNRVLVDGPVRVTRVEAGARGSVADRAGADAAPSGHPAEAAARQGDVVAPPAGIGDLADRVPSGDDAPQIRIERYGTADDPRWIVYVGGTADFGLVTGAEPADMTSNTHGVADDAKLDRLRFTGADTAAGERAVRAALDEAGAQPGEPLLAVGYSGGGIIAAKLAADPELGAVGAVNLGGPVASAPTREGVGLLSLEHEEDLVPATGGAGHPSPDRVTVTRSVLDPDREYASAVPAHELARYRQTAALVDDSDEERLVEFRVLVDEVTGGTAGLRSDWVATREVSPATGAR</sequence>
<name>A0A5S4V6D4_9MICO</name>